<protein>
    <recommendedName>
        <fullName evidence="3">Reverse transcriptase Ty1/copia-type domain-containing protein</fullName>
    </recommendedName>
</protein>
<name>A0A9Q3I405_9BASI</name>
<gene>
    <name evidence="1" type="ORF">O181_066883</name>
</gene>
<dbReference type="EMBL" id="AVOT02033281">
    <property type="protein sequence ID" value="MBW0527168.1"/>
    <property type="molecule type" value="Genomic_DNA"/>
</dbReference>
<evidence type="ECO:0008006" key="3">
    <source>
        <dbReference type="Google" id="ProtNLM"/>
    </source>
</evidence>
<dbReference type="Proteomes" id="UP000765509">
    <property type="component" value="Unassembled WGS sequence"/>
</dbReference>
<organism evidence="1 2">
    <name type="scientific">Austropuccinia psidii MF-1</name>
    <dbReference type="NCBI Taxonomy" id="1389203"/>
    <lineage>
        <taxon>Eukaryota</taxon>
        <taxon>Fungi</taxon>
        <taxon>Dikarya</taxon>
        <taxon>Basidiomycota</taxon>
        <taxon>Pucciniomycotina</taxon>
        <taxon>Pucciniomycetes</taxon>
        <taxon>Pucciniales</taxon>
        <taxon>Sphaerophragmiaceae</taxon>
        <taxon>Austropuccinia</taxon>
    </lineage>
</organism>
<proteinExistence type="predicted"/>
<comment type="caution">
    <text evidence="1">The sequence shown here is derived from an EMBL/GenBank/DDBJ whole genome shotgun (WGS) entry which is preliminary data.</text>
</comment>
<evidence type="ECO:0000313" key="1">
    <source>
        <dbReference type="EMBL" id="MBW0527168.1"/>
    </source>
</evidence>
<dbReference type="AlphaFoldDB" id="A0A9Q3I405"/>
<accession>A0A9Q3I405</accession>
<reference evidence="1" key="1">
    <citation type="submission" date="2021-03" db="EMBL/GenBank/DDBJ databases">
        <title>Draft genome sequence of rust myrtle Austropuccinia psidii MF-1, a brazilian biotype.</title>
        <authorList>
            <person name="Quecine M.C."/>
            <person name="Pachon D.M.R."/>
            <person name="Bonatelli M.L."/>
            <person name="Correr F.H."/>
            <person name="Franceschini L.M."/>
            <person name="Leite T.F."/>
            <person name="Margarido G.R.A."/>
            <person name="Almeida C.A."/>
            <person name="Ferrarezi J.A."/>
            <person name="Labate C.A."/>
        </authorList>
    </citation>
    <scope>NUCLEOTIDE SEQUENCE</scope>
    <source>
        <strain evidence="1">MF-1</strain>
    </source>
</reference>
<evidence type="ECO:0000313" key="2">
    <source>
        <dbReference type="Proteomes" id="UP000765509"/>
    </source>
</evidence>
<sequence>MFLPIHVDNGFIIGISESMIEEFLKQINKTYSIKTKKKRTQHLGYTLSWQLNGSIVIHQQDFFMKIIYELNIMSSNSINTPAPTNIHNVMEHTSTPFSKYKMQKAIGMINYLALQTLPDIIFTTNLISQFVSEPTTTNWNLVKHLL</sequence>
<dbReference type="OrthoDB" id="2801217at2759"/>
<keyword evidence="2" id="KW-1185">Reference proteome</keyword>